<feature type="compositionally biased region" description="Low complexity" evidence="7">
    <location>
        <begin position="960"/>
        <end position="973"/>
    </location>
</feature>
<gene>
    <name evidence="11" type="ORF">FIBRA_02060</name>
</gene>
<evidence type="ECO:0000256" key="5">
    <source>
        <dbReference type="ARBA" id="ARBA00022833"/>
    </source>
</evidence>
<organism evidence="11 12">
    <name type="scientific">Fibroporia radiculosa</name>
    <dbReference type="NCBI Taxonomy" id="599839"/>
    <lineage>
        <taxon>Eukaryota</taxon>
        <taxon>Fungi</taxon>
        <taxon>Dikarya</taxon>
        <taxon>Basidiomycota</taxon>
        <taxon>Agaricomycotina</taxon>
        <taxon>Agaricomycetes</taxon>
        <taxon>Polyporales</taxon>
        <taxon>Fibroporiaceae</taxon>
        <taxon>Fibroporia</taxon>
    </lineage>
</organism>
<dbReference type="PROSITE" id="PS51184">
    <property type="entry name" value="JMJC"/>
    <property type="match status" value="1"/>
</dbReference>
<dbReference type="InterPro" id="IPR003349">
    <property type="entry name" value="JmjN"/>
</dbReference>
<dbReference type="PANTHER" id="PTHR10694:SF7">
    <property type="entry name" value="[HISTONE H3]-TRIMETHYL-L-LYSINE(9) DEMETHYLASE"/>
    <property type="match status" value="1"/>
</dbReference>
<evidence type="ECO:0000259" key="8">
    <source>
        <dbReference type="PROSITE" id="PS51183"/>
    </source>
</evidence>
<evidence type="ECO:0000313" key="11">
    <source>
        <dbReference type="EMBL" id="CCM00034.1"/>
    </source>
</evidence>
<evidence type="ECO:0000256" key="2">
    <source>
        <dbReference type="ARBA" id="ARBA00012900"/>
    </source>
</evidence>
<dbReference type="GO" id="GO:0000785">
    <property type="term" value="C:chromatin"/>
    <property type="evidence" value="ECO:0007669"/>
    <property type="project" value="TreeGrafter"/>
</dbReference>
<keyword evidence="3" id="KW-0479">Metal-binding</keyword>
<sequence>MSSGSDRSPSLTPSPTSRSSSPEYPVQPDHFYGSENANPLPPSPDSGGRTWLDPAQDPLAQRGIPVFKPTMEEFRDFEAYLNRIECWGMRSGIVKVIPPKEWTDALPPLTDQLAQVKLKSPIEQHMFGRGGLFRQENVERRRNLSIREWAELCAKDELRAPGVDDIGLHARATNGSVKPRTRRARKKRESETAEPEPGTSSIKEEEEEGVGNLIGDGGSTSLISSPPNTSGTSAIPLATVGDAEGYLNAASPAGGEENADNGIAPPQQPFESDDKNEEAEDEKPRVKGRRIPQTRQTKEANLAERAVKDKTFLETFDPHSDWLPPNTTSFDYTPAFCRELERRYWRNCGLGKSAWYGADLAGSLFTEETTSWNVARLQSALSRLLPASSKGLPGVNTPYLYFGMWRATFAWHVEDMDLFSINYVHFGAPKFWYAMPQARAAALEQTMRGYFPKDVSNCAQFLRHKSFLASPTLLSGSSCRPNTLVQHAGEFVITFPMGYHAGFNLGFNCAESVNFALDSWIDIGRKAKACGCVNFSVRIDVDQLLRDREAERAQIENSQSRRPRPDSKASKSGKPSSSRKRKAIGDDSPIRPKKKRPSGSTLDESGPSTSSPKQSKSSPPKVILKLGPKPKEPEAFPCCLCVCMSQETLLRVHDPPAWRLQNDSPGASLKRTVWMAHENCANVIPETWVDEIETAGDEADGARVKERVVFGVDAIVKDRWNLKCTACTKPRHKAHGAPIQCTKGRCPKAFHVSCARDGSDNNIVYKVLREVEKEVVLLDPHATTPAGQLLEEKLPAVVGDSITDSSTTNPMEVETPRVLKLIRKIEVQVLCSQHNPAVADAKRAVKQDKIRNDLLSLPPMSRIKLRVSAGVFEVSLVRVIEESCAVEVLWDRGLKREFKWGSVVFGNTEGLAVGQKPTEPAAEPERLAPPLAPPKTAFCSPTPAANSRTPVGTVLNTTATTAPSASASTSSVAQRPYTPSQYSQTPTYQYSAANWRYHYNQANPQFNASGYSAHNYPYGNQSVYPNATPYSAYGYSYQSQAQNSRELQWQQPYVGPKAGAPADTAGTSNALATQTVPYYGAYPHGPAQTIPGGAGQPWPSPYYKPQRTVLNTPSVPASSNSSAPPASSTPLPQTVDSS</sequence>
<dbReference type="Gene3D" id="3.30.40.10">
    <property type="entry name" value="Zinc/RING finger domain, C3HC4 (zinc finger)"/>
    <property type="match status" value="1"/>
</dbReference>
<comment type="similarity">
    <text evidence="1">Belongs to the JHDM3 histone demethylase family.</text>
</comment>
<dbReference type="EMBL" id="HE796961">
    <property type="protein sequence ID" value="CCM00034.1"/>
    <property type="molecule type" value="Genomic_DNA"/>
</dbReference>
<dbReference type="OrthoDB" id="9547406at2759"/>
<evidence type="ECO:0000259" key="10">
    <source>
        <dbReference type="PROSITE" id="PS51805"/>
    </source>
</evidence>
<dbReference type="PROSITE" id="PS51183">
    <property type="entry name" value="JMJN"/>
    <property type="match status" value="1"/>
</dbReference>
<evidence type="ECO:0000313" key="12">
    <source>
        <dbReference type="Proteomes" id="UP000006352"/>
    </source>
</evidence>
<evidence type="ECO:0000259" key="9">
    <source>
        <dbReference type="PROSITE" id="PS51184"/>
    </source>
</evidence>
<feature type="domain" description="JmjN" evidence="8">
    <location>
        <begin position="64"/>
        <end position="105"/>
    </location>
</feature>
<dbReference type="RefSeq" id="XP_012179317.1">
    <property type="nucleotide sequence ID" value="XM_012323927.1"/>
</dbReference>
<dbReference type="InterPro" id="IPR003347">
    <property type="entry name" value="JmjC_dom"/>
</dbReference>
<evidence type="ECO:0000256" key="3">
    <source>
        <dbReference type="ARBA" id="ARBA00022723"/>
    </source>
</evidence>
<feature type="domain" description="JmjC" evidence="9">
    <location>
        <begin position="366"/>
        <end position="532"/>
    </location>
</feature>
<protein>
    <recommendedName>
        <fullName evidence="2">[histone H3]-trimethyl-L-lysine(9) demethylase</fullName>
        <ecNumber evidence="2">1.14.11.66</ecNumber>
    </recommendedName>
</protein>
<feature type="region of interest" description="Disordered" evidence="7">
    <location>
        <begin position="960"/>
        <end position="983"/>
    </location>
</feature>
<feature type="region of interest" description="Disordered" evidence="7">
    <location>
        <begin position="1090"/>
        <end position="1138"/>
    </location>
</feature>
<name>J4H1M5_9APHY</name>
<feature type="compositionally biased region" description="Low complexity" evidence="7">
    <location>
        <begin position="1"/>
        <end position="22"/>
    </location>
</feature>
<evidence type="ECO:0000256" key="6">
    <source>
        <dbReference type="ARBA" id="ARBA00049349"/>
    </source>
</evidence>
<feature type="domain" description="PHD-type" evidence="10">
    <location>
        <begin position="637"/>
        <end position="782"/>
    </location>
</feature>
<dbReference type="GeneID" id="24094945"/>
<dbReference type="STRING" id="599839.J4H1M5"/>
<dbReference type="SUPFAM" id="SSF51197">
    <property type="entry name" value="Clavaminate synthase-like"/>
    <property type="match status" value="1"/>
</dbReference>
<dbReference type="GO" id="GO:0008270">
    <property type="term" value="F:zinc ion binding"/>
    <property type="evidence" value="ECO:0007669"/>
    <property type="project" value="UniProtKB-KW"/>
</dbReference>
<dbReference type="InterPro" id="IPR013083">
    <property type="entry name" value="Znf_RING/FYVE/PHD"/>
</dbReference>
<dbReference type="GO" id="GO:0010468">
    <property type="term" value="P:regulation of gene expression"/>
    <property type="evidence" value="ECO:0007669"/>
    <property type="project" value="TreeGrafter"/>
</dbReference>
<dbReference type="GO" id="GO:0140684">
    <property type="term" value="F:histone H3K9me2/H3K9me3 demethylase activity"/>
    <property type="evidence" value="ECO:0007669"/>
    <property type="project" value="UniProtKB-EC"/>
</dbReference>
<evidence type="ECO:0000256" key="1">
    <source>
        <dbReference type="ARBA" id="ARBA00009711"/>
    </source>
</evidence>
<dbReference type="CDD" id="cd15571">
    <property type="entry name" value="ePHD"/>
    <property type="match status" value="1"/>
</dbReference>
<keyword evidence="5" id="KW-0862">Zinc</keyword>
<dbReference type="PROSITE" id="PS51805">
    <property type="entry name" value="EPHD"/>
    <property type="match status" value="1"/>
</dbReference>
<keyword evidence="4" id="KW-0863">Zinc-finger</keyword>
<proteinExistence type="inferred from homology"/>
<dbReference type="InterPro" id="IPR034732">
    <property type="entry name" value="EPHD"/>
</dbReference>
<dbReference type="Gene3D" id="2.60.120.650">
    <property type="entry name" value="Cupin"/>
    <property type="match status" value="2"/>
</dbReference>
<dbReference type="Pfam" id="PF02375">
    <property type="entry name" value="JmjN"/>
    <property type="match status" value="1"/>
</dbReference>
<feature type="compositionally biased region" description="Polar residues" evidence="7">
    <location>
        <begin position="219"/>
        <end position="233"/>
    </location>
</feature>
<dbReference type="SMART" id="SM00545">
    <property type="entry name" value="JmjN"/>
    <property type="match status" value="1"/>
</dbReference>
<reference evidence="11 12" key="1">
    <citation type="journal article" date="2012" name="Appl. Environ. Microbiol.">
        <title>Short-read sequencing for genomic analysis of the brown rot fungus Fibroporia radiculosa.</title>
        <authorList>
            <person name="Tang J.D."/>
            <person name="Perkins A.D."/>
            <person name="Sonstegard T.S."/>
            <person name="Schroeder S.G."/>
            <person name="Burgess S.C."/>
            <person name="Diehl S.V."/>
        </authorList>
    </citation>
    <scope>NUCLEOTIDE SEQUENCE [LARGE SCALE GENOMIC DNA]</scope>
    <source>
        <strain evidence="11 12">TFFH 294</strain>
    </source>
</reference>
<accession>J4H1M5</accession>
<keyword evidence="12" id="KW-1185">Reference proteome</keyword>
<feature type="region of interest" description="Disordered" evidence="7">
    <location>
        <begin position="552"/>
        <end position="627"/>
    </location>
</feature>
<dbReference type="Proteomes" id="UP000006352">
    <property type="component" value="Unassembled WGS sequence"/>
</dbReference>
<dbReference type="Pfam" id="PF02373">
    <property type="entry name" value="JmjC"/>
    <property type="match status" value="1"/>
</dbReference>
<evidence type="ECO:0000256" key="7">
    <source>
        <dbReference type="SAM" id="MobiDB-lite"/>
    </source>
</evidence>
<feature type="region of interest" description="Disordered" evidence="7">
    <location>
        <begin position="1"/>
        <end position="56"/>
    </location>
</feature>
<dbReference type="SMART" id="SM00558">
    <property type="entry name" value="JmjC"/>
    <property type="match status" value="1"/>
</dbReference>
<comment type="catalytic activity">
    <reaction evidence="6">
        <text>N(6),N(6),N(6)-trimethyl-L-lysyl(9)-[histone H3] + 2 2-oxoglutarate + 2 O2 = N(6)-methyl-L-lysyl(9)-[histone H3] + 2 formaldehyde + 2 succinate + 2 CO2</text>
        <dbReference type="Rhea" id="RHEA:60200"/>
        <dbReference type="Rhea" id="RHEA-COMP:15538"/>
        <dbReference type="Rhea" id="RHEA-COMP:15542"/>
        <dbReference type="ChEBI" id="CHEBI:15379"/>
        <dbReference type="ChEBI" id="CHEBI:16526"/>
        <dbReference type="ChEBI" id="CHEBI:16810"/>
        <dbReference type="ChEBI" id="CHEBI:16842"/>
        <dbReference type="ChEBI" id="CHEBI:30031"/>
        <dbReference type="ChEBI" id="CHEBI:61929"/>
        <dbReference type="ChEBI" id="CHEBI:61961"/>
        <dbReference type="EC" id="1.14.11.66"/>
    </reaction>
</comment>
<feature type="compositionally biased region" description="Low complexity" evidence="7">
    <location>
        <begin position="1113"/>
        <end position="1132"/>
    </location>
</feature>
<evidence type="ECO:0000256" key="4">
    <source>
        <dbReference type="ARBA" id="ARBA00022771"/>
    </source>
</evidence>
<dbReference type="HOGENOM" id="CLU_001442_1_0_1"/>
<dbReference type="EC" id="1.14.11.66" evidence="2"/>
<dbReference type="Pfam" id="PF13771">
    <property type="entry name" value="zf-HC5HC2H"/>
    <property type="match status" value="1"/>
</dbReference>
<dbReference type="GO" id="GO:0005634">
    <property type="term" value="C:nucleus"/>
    <property type="evidence" value="ECO:0007669"/>
    <property type="project" value="TreeGrafter"/>
</dbReference>
<feature type="compositionally biased region" description="Low complexity" evidence="7">
    <location>
        <begin position="605"/>
        <end position="621"/>
    </location>
</feature>
<feature type="region of interest" description="Disordered" evidence="7">
    <location>
        <begin position="170"/>
        <end position="300"/>
    </location>
</feature>
<dbReference type="InParanoid" id="J4H1M5"/>
<dbReference type="PANTHER" id="PTHR10694">
    <property type="entry name" value="LYSINE-SPECIFIC DEMETHYLASE"/>
    <property type="match status" value="1"/>
</dbReference>
<dbReference type="GO" id="GO:0051864">
    <property type="term" value="F:histone H3K36 demethylase activity"/>
    <property type="evidence" value="ECO:0007669"/>
    <property type="project" value="TreeGrafter"/>
</dbReference>
<dbReference type="AlphaFoldDB" id="J4H1M5"/>